<reference evidence="7 8" key="1">
    <citation type="submission" date="2014-02" db="EMBL/GenBank/DDBJ databases">
        <title>Transposable element dynamics among asymbiotic and ectomycorrhizal Amanita fungi.</title>
        <authorList>
            <consortium name="DOE Joint Genome Institute"/>
            <person name="Hess J."/>
            <person name="Skrede I."/>
            <person name="Wolfe B."/>
            <person name="LaButti K."/>
            <person name="Ohm R.A."/>
            <person name="Grigoriev I.V."/>
            <person name="Pringle A."/>
        </authorList>
    </citation>
    <scope>NUCLEOTIDE SEQUENCE [LARGE SCALE GENOMIC DNA]</scope>
    <source>
        <strain evidence="7 8">SKay4041</strain>
    </source>
</reference>
<dbReference type="STRING" id="703135.A0A2A9P060"/>
<dbReference type="EMBL" id="KZ301972">
    <property type="protein sequence ID" value="PFH53773.1"/>
    <property type="molecule type" value="Genomic_DNA"/>
</dbReference>
<feature type="compositionally biased region" description="Basic and acidic residues" evidence="5">
    <location>
        <begin position="917"/>
        <end position="934"/>
    </location>
</feature>
<dbReference type="Proteomes" id="UP000242287">
    <property type="component" value="Unassembled WGS sequence"/>
</dbReference>
<feature type="transmembrane region" description="Helical" evidence="6">
    <location>
        <begin position="105"/>
        <end position="122"/>
    </location>
</feature>
<feature type="compositionally biased region" description="Basic and acidic residues" evidence="5">
    <location>
        <begin position="812"/>
        <end position="827"/>
    </location>
</feature>
<feature type="region of interest" description="Disordered" evidence="5">
    <location>
        <begin position="748"/>
        <end position="1046"/>
    </location>
</feature>
<keyword evidence="8" id="KW-1185">Reference proteome</keyword>
<evidence type="ECO:0000313" key="7">
    <source>
        <dbReference type="EMBL" id="PFH53773.1"/>
    </source>
</evidence>
<keyword evidence="2 6" id="KW-0812">Transmembrane</keyword>
<feature type="transmembrane region" description="Helical" evidence="6">
    <location>
        <begin position="250"/>
        <end position="278"/>
    </location>
</feature>
<organism evidence="7 8">
    <name type="scientific">Amanita thiersii Skay4041</name>
    <dbReference type="NCBI Taxonomy" id="703135"/>
    <lineage>
        <taxon>Eukaryota</taxon>
        <taxon>Fungi</taxon>
        <taxon>Dikarya</taxon>
        <taxon>Basidiomycota</taxon>
        <taxon>Agaricomycotina</taxon>
        <taxon>Agaricomycetes</taxon>
        <taxon>Agaricomycetidae</taxon>
        <taxon>Agaricales</taxon>
        <taxon>Pluteineae</taxon>
        <taxon>Amanitaceae</taxon>
        <taxon>Amanita</taxon>
    </lineage>
</organism>
<dbReference type="AlphaFoldDB" id="A0A2A9P060"/>
<feature type="compositionally biased region" description="Polar residues" evidence="5">
    <location>
        <begin position="396"/>
        <end position="405"/>
    </location>
</feature>
<dbReference type="OrthoDB" id="5348404at2759"/>
<evidence type="ECO:0000256" key="1">
    <source>
        <dbReference type="ARBA" id="ARBA00004141"/>
    </source>
</evidence>
<dbReference type="GO" id="GO:0016020">
    <property type="term" value="C:membrane"/>
    <property type="evidence" value="ECO:0007669"/>
    <property type="project" value="UniProtKB-SubCell"/>
</dbReference>
<feature type="compositionally biased region" description="Polar residues" evidence="5">
    <location>
        <begin position="844"/>
        <end position="860"/>
    </location>
</feature>
<feature type="transmembrane region" description="Helical" evidence="6">
    <location>
        <begin position="215"/>
        <end position="238"/>
    </location>
</feature>
<accession>A0A2A9P060</accession>
<evidence type="ECO:0000256" key="5">
    <source>
        <dbReference type="SAM" id="MobiDB-lite"/>
    </source>
</evidence>
<feature type="region of interest" description="Disordered" evidence="5">
    <location>
        <begin position="384"/>
        <end position="415"/>
    </location>
</feature>
<feature type="compositionally biased region" description="Basic residues" evidence="5">
    <location>
        <begin position="526"/>
        <end position="542"/>
    </location>
</feature>
<evidence type="ECO:0000313" key="8">
    <source>
        <dbReference type="Proteomes" id="UP000242287"/>
    </source>
</evidence>
<feature type="region of interest" description="Disordered" evidence="5">
    <location>
        <begin position="594"/>
        <end position="628"/>
    </location>
</feature>
<evidence type="ECO:0000256" key="2">
    <source>
        <dbReference type="ARBA" id="ARBA00022692"/>
    </source>
</evidence>
<gene>
    <name evidence="7" type="ORF">AMATHDRAFT_54269</name>
</gene>
<feature type="transmembrane region" description="Helical" evidence="6">
    <location>
        <begin position="36"/>
        <end position="56"/>
    </location>
</feature>
<comment type="subcellular location">
    <subcellularLocation>
        <location evidence="1">Membrane</location>
        <topology evidence="1">Multi-pass membrane protein</topology>
    </subcellularLocation>
</comment>
<feature type="transmembrane region" description="Helical" evidence="6">
    <location>
        <begin position="71"/>
        <end position="93"/>
    </location>
</feature>
<feature type="compositionally biased region" description="Polar residues" evidence="5">
    <location>
        <begin position="512"/>
        <end position="525"/>
    </location>
</feature>
<evidence type="ECO:0000256" key="6">
    <source>
        <dbReference type="SAM" id="Phobius"/>
    </source>
</evidence>
<dbReference type="InterPro" id="IPR005178">
    <property type="entry name" value="Ostalpha/TMEM184C"/>
</dbReference>
<feature type="compositionally biased region" description="Basic residues" evidence="5">
    <location>
        <begin position="962"/>
        <end position="983"/>
    </location>
</feature>
<evidence type="ECO:0000256" key="4">
    <source>
        <dbReference type="ARBA" id="ARBA00023136"/>
    </source>
</evidence>
<protein>
    <recommendedName>
        <fullName evidence="9">DUF300-domain-containing protein</fullName>
    </recommendedName>
</protein>
<evidence type="ECO:0008006" key="9">
    <source>
        <dbReference type="Google" id="ProtNLM"/>
    </source>
</evidence>
<dbReference type="SMART" id="SM01417">
    <property type="entry name" value="Solute_trans_a"/>
    <property type="match status" value="1"/>
</dbReference>
<feature type="region of interest" description="Disordered" evidence="5">
    <location>
        <begin position="468"/>
        <end position="500"/>
    </location>
</feature>
<name>A0A2A9P060_9AGAR</name>
<feature type="compositionally biased region" description="Low complexity" evidence="5">
    <location>
        <begin position="944"/>
        <end position="961"/>
    </location>
</feature>
<sequence length="1046" mass="117402">MSPTNDTSSAVCHKERAETPPSLFQNGNLVIQAHHVGWIIAGFFTLIATIASIWLINKHLRWYTDKREQRYIVRILFMVPIYALISLASFLFWNHSTPLILIRDGYESTVLTAFFYLLLMYLSHDPDEQRAIFTKYGLSREADREVLKHRDPIKKWVFPLGFVKWKPQDGLYFLQLMKWGILQYCVLRPLTTLVAVILDYAGLYCESSWGLGWGHVYITVIVSLSVTVAMYCLIQLYVTVSKLLAPQRPLLKLFAIKAVVFLTFWQATFLSLLSLFGVVKDTRYMTAEDINIGIGALLETFEMTVFAFLHIKAFSYKRYRPEEGSSSQPTPRLRSLCHAMDFRETFREIWAGCVYIFDKARGREPTSDRSAKRVKYYGDAFARQRPGQRPARITEKATSMSPTRNNKGRSGKKDAVHVKVDREVNIEGETQWLGTGGDYGYGLEFLRGERSESLEVQIEMELQKRGYGLSSSPVLPDRAPQNPDLLISRQNAHPPKRRSSWWRNIYGRLSQTEADSDQRPPSSGPTRRKSRSRARSRSRQHLRSGDDNLQLLENYPPNLDDLPPQSILGTFPRRQGSEQAIEVDRDVLMPLPVFQDIRNSRPTSPGRRSIPIDRESSPSTPAPMSSRYSGVDSLLGRLFPDSATEGDSMSMTDFGAMSDGTQSIFSLSSDAVRPAKLTPRARLTNSTPQIMVESHPIGSSRTAFKQSLAMPGIHQAAPQVPAASSAEVIFSSGPVGALKESYGPIGDHFKPSNFTPSRRLPSPPAVAAPPKLEPGAGPAMPLPKDTNNAVTHRVVSVPPNRMEVPKPQKVSQDLRRSNAEHRPRVDIPLEPQPPQELTPVRPSFPQSQSLEQPHVRQNSPPRSPNVLVKPSSNTRKAAPPPKNAVPHVHAEPSSSSRSHGRSHNRSPETPSRSSAARAEKRTPVSSSRARDSHGHHNHHHTPHHQQSSSSSQQLQNNANSHIHAHSGHHSKQSSTNRLRKHQDSRHSRMPASGTEPHNSSTRSSPTFNEGGSNDSNKTYTPRNWRTEDYQSTSWYHPANSNPQRHS</sequence>
<feature type="compositionally biased region" description="Polar residues" evidence="5">
    <location>
        <begin position="617"/>
        <end position="628"/>
    </location>
</feature>
<dbReference type="PANTHER" id="PTHR23423">
    <property type="entry name" value="ORGANIC SOLUTE TRANSPORTER-RELATED"/>
    <property type="match status" value="1"/>
</dbReference>
<feature type="region of interest" description="Disordered" evidence="5">
    <location>
        <begin position="512"/>
        <end position="571"/>
    </location>
</feature>
<feature type="transmembrane region" description="Helical" evidence="6">
    <location>
        <begin position="181"/>
        <end position="203"/>
    </location>
</feature>
<dbReference type="Pfam" id="PF03619">
    <property type="entry name" value="Solute_trans_a"/>
    <property type="match status" value="1"/>
</dbReference>
<keyword evidence="3 6" id="KW-1133">Transmembrane helix</keyword>
<keyword evidence="4 6" id="KW-0472">Membrane</keyword>
<feature type="compositionally biased region" description="Polar residues" evidence="5">
    <location>
        <begin position="995"/>
        <end position="1046"/>
    </location>
</feature>
<evidence type="ECO:0000256" key="3">
    <source>
        <dbReference type="ARBA" id="ARBA00022989"/>
    </source>
</evidence>
<proteinExistence type="predicted"/>